<dbReference type="PROSITE" id="PS00659">
    <property type="entry name" value="GLYCOSYL_HYDROL_F5"/>
    <property type="match status" value="1"/>
</dbReference>
<feature type="region of interest" description="Disordered" evidence="9">
    <location>
        <begin position="242"/>
        <end position="270"/>
    </location>
</feature>
<evidence type="ECO:0000256" key="1">
    <source>
        <dbReference type="ARBA" id="ARBA00000966"/>
    </source>
</evidence>
<feature type="region of interest" description="Disordered" evidence="9">
    <location>
        <begin position="25"/>
        <end position="84"/>
    </location>
</feature>
<feature type="domain" description="CBM2" evidence="10">
    <location>
        <begin position="140"/>
        <end position="247"/>
    </location>
</feature>
<comment type="catalytic activity">
    <reaction evidence="1 8">
        <text>Endohydrolysis of (1-&gt;4)-beta-D-glucosidic linkages in cellulose, lichenin and cereal beta-D-glucans.</text>
        <dbReference type="EC" id="3.2.1.4"/>
    </reaction>
</comment>
<dbReference type="SUPFAM" id="SSF51445">
    <property type="entry name" value="(Trans)glycosidases"/>
    <property type="match status" value="1"/>
</dbReference>
<dbReference type="InterPro" id="IPR001919">
    <property type="entry name" value="CBD2"/>
</dbReference>
<evidence type="ECO:0000256" key="2">
    <source>
        <dbReference type="ARBA" id="ARBA00022729"/>
    </source>
</evidence>
<dbReference type="Gene3D" id="3.20.20.80">
    <property type="entry name" value="Glycosidases"/>
    <property type="match status" value="1"/>
</dbReference>
<reference evidence="11 12" key="1">
    <citation type="submission" date="2020-07" db="EMBL/GenBank/DDBJ databases">
        <title>A bifunctional nitrone conjugated secondary metabolite targeting the ribosome.</title>
        <authorList>
            <person name="Limbrick E.M."/>
            <person name="Graf M."/>
            <person name="Derewacz D.K."/>
            <person name="Nguyen F."/>
            <person name="Spraggins J.M."/>
            <person name="Wieland M."/>
            <person name="Ynigez-Gutierrez A.E."/>
            <person name="Reisman B.J."/>
            <person name="Zinshteyn B."/>
            <person name="McCulloch K."/>
            <person name="Iverson T.M."/>
            <person name="Green R."/>
            <person name="Wilson D.N."/>
            <person name="Bachmann B.O."/>
        </authorList>
    </citation>
    <scope>NUCLEOTIDE SEQUENCE [LARGE SCALE GENOMIC DNA]</scope>
    <source>
        <strain evidence="12">aurantiaca</strain>
    </source>
</reference>
<gene>
    <name evidence="11" type="ORF">HXZ27_12705</name>
</gene>
<keyword evidence="5 8" id="KW-0119">Carbohydrate metabolism</keyword>
<keyword evidence="7 8" id="KW-0624">Polysaccharide degradation</keyword>
<evidence type="ECO:0000313" key="11">
    <source>
        <dbReference type="EMBL" id="QLD24965.1"/>
    </source>
</evidence>
<dbReference type="EC" id="3.2.1.4" evidence="8"/>
<dbReference type="PANTHER" id="PTHR34142">
    <property type="entry name" value="ENDO-BETA-1,4-GLUCANASE A"/>
    <property type="match status" value="1"/>
</dbReference>
<evidence type="ECO:0000259" key="10">
    <source>
        <dbReference type="PROSITE" id="PS51173"/>
    </source>
</evidence>
<keyword evidence="6 8" id="KW-0326">Glycosidase</keyword>
<dbReference type="InterPro" id="IPR001547">
    <property type="entry name" value="Glyco_hydro_5"/>
</dbReference>
<comment type="similarity">
    <text evidence="8">Belongs to the glycosyl hydrolase 5 (cellulase A) family.</text>
</comment>
<dbReference type="PANTHER" id="PTHR34142:SF1">
    <property type="entry name" value="GLYCOSIDE HYDROLASE FAMILY 5 DOMAIN-CONTAINING PROTEIN"/>
    <property type="match status" value="1"/>
</dbReference>
<evidence type="ECO:0000256" key="4">
    <source>
        <dbReference type="ARBA" id="ARBA00023001"/>
    </source>
</evidence>
<feature type="compositionally biased region" description="Gly residues" evidence="9">
    <location>
        <begin position="68"/>
        <end position="80"/>
    </location>
</feature>
<proteinExistence type="inferred from homology"/>
<keyword evidence="3 8" id="KW-0378">Hydrolase</keyword>
<dbReference type="InterPro" id="IPR018087">
    <property type="entry name" value="Glyco_hydro_5_CS"/>
</dbReference>
<dbReference type="AlphaFoldDB" id="A0A7H8XJG5"/>
<evidence type="ECO:0000256" key="9">
    <source>
        <dbReference type="SAM" id="MobiDB-lite"/>
    </source>
</evidence>
<evidence type="ECO:0000256" key="8">
    <source>
        <dbReference type="RuleBase" id="RU361153"/>
    </source>
</evidence>
<organism evidence="11 12">
    <name type="scientific">Micromonospora carbonacea</name>
    <dbReference type="NCBI Taxonomy" id="47853"/>
    <lineage>
        <taxon>Bacteria</taxon>
        <taxon>Bacillati</taxon>
        <taxon>Actinomycetota</taxon>
        <taxon>Actinomycetes</taxon>
        <taxon>Micromonosporales</taxon>
        <taxon>Micromonosporaceae</taxon>
        <taxon>Micromonospora</taxon>
    </lineage>
</organism>
<dbReference type="KEGG" id="mcab:HXZ27_12705"/>
<name>A0A7H8XJG5_9ACTN</name>
<evidence type="ECO:0000256" key="6">
    <source>
        <dbReference type="ARBA" id="ARBA00023295"/>
    </source>
</evidence>
<dbReference type="PROSITE" id="PS51173">
    <property type="entry name" value="CBM2"/>
    <property type="match status" value="1"/>
</dbReference>
<feature type="compositionally biased region" description="Low complexity" evidence="9">
    <location>
        <begin position="50"/>
        <end position="67"/>
    </location>
</feature>
<feature type="compositionally biased region" description="Pro residues" evidence="9">
    <location>
        <begin position="252"/>
        <end position="270"/>
    </location>
</feature>
<dbReference type="GO" id="GO:0030245">
    <property type="term" value="P:cellulose catabolic process"/>
    <property type="evidence" value="ECO:0007669"/>
    <property type="project" value="UniProtKB-KW"/>
</dbReference>
<sequence length="584" mass="62123">MAEATAKPGWRHRTPIHIVFTSNIHAVPTPGPQAQPERITKHQRESLSFTTRGAAATRPAGSASGRGPEPGRGGPRGAGQGRDVDASTDLVATTLNFPYSARTQATFPFPEAPVRLRGRTLLAAGLLAALTLAPLALTGTAGAAATPTASFTKVNDWGSGWEGSYRITNSGSTTISSWRLEFDLPAGTTIGSYWDALLTSSGQHHAFANRSWNGTVAPGASVTFGFVATGTGGPTGCTLNGQPCSGGGTPTTAPPPTTTPPATTAPPTTPPPAAVTPVAANGQLRVCGRQLCNRDGRAIQLRGMSTHGIQWYANCATPASLDVLAREWNADVLRISMYVQEDGYETDPRRFTDLVHHYIELATARGMYAIVDWHMLSPGDPNVNLTRARTFFAEIAERHKDKVNVLYEIANEPNGVPWSAIKSYADQVVPVIRSRDPEAVVLVGTPDWSSLGVSGSGGGVDTIAANPVAGGNLMYVFHFYAASHGDAYYDTFARAADRLPLFVTEFGTQDYSGDGPNDFAMAQRYLDLMASKKISWTNWNFSDDFRSGAVFTTGTCGSGQFGGTTRLKPAGAWIRDRIRTPDTF</sequence>
<dbReference type="EMBL" id="CP058322">
    <property type="protein sequence ID" value="QLD24965.1"/>
    <property type="molecule type" value="Genomic_DNA"/>
</dbReference>
<keyword evidence="2" id="KW-0732">Signal</keyword>
<dbReference type="GO" id="GO:0008810">
    <property type="term" value="F:cellulase activity"/>
    <property type="evidence" value="ECO:0007669"/>
    <property type="project" value="UniProtKB-EC"/>
</dbReference>
<dbReference type="SMART" id="SM00637">
    <property type="entry name" value="CBD_II"/>
    <property type="match status" value="1"/>
</dbReference>
<dbReference type="Pfam" id="PF00150">
    <property type="entry name" value="Cellulase"/>
    <property type="match status" value="1"/>
</dbReference>
<dbReference type="InterPro" id="IPR018366">
    <property type="entry name" value="CBM2_CS"/>
</dbReference>
<dbReference type="Gene3D" id="2.60.40.290">
    <property type="match status" value="1"/>
</dbReference>
<dbReference type="InterPro" id="IPR012291">
    <property type="entry name" value="CBM2_carb-bd_dom_sf"/>
</dbReference>
<evidence type="ECO:0000256" key="5">
    <source>
        <dbReference type="ARBA" id="ARBA00023277"/>
    </source>
</evidence>
<dbReference type="Proteomes" id="UP000509335">
    <property type="component" value="Chromosome"/>
</dbReference>
<keyword evidence="4 8" id="KW-0136">Cellulose degradation</keyword>
<dbReference type="InterPro" id="IPR017853">
    <property type="entry name" value="GH"/>
</dbReference>
<dbReference type="PROSITE" id="PS00561">
    <property type="entry name" value="CBM2_A"/>
    <property type="match status" value="1"/>
</dbReference>
<evidence type="ECO:0000313" key="12">
    <source>
        <dbReference type="Proteomes" id="UP000509335"/>
    </source>
</evidence>
<evidence type="ECO:0000256" key="3">
    <source>
        <dbReference type="ARBA" id="ARBA00022801"/>
    </source>
</evidence>
<dbReference type="Pfam" id="PF00553">
    <property type="entry name" value="CBM_2"/>
    <property type="match status" value="1"/>
</dbReference>
<dbReference type="SUPFAM" id="SSF49384">
    <property type="entry name" value="Carbohydrate-binding domain"/>
    <property type="match status" value="1"/>
</dbReference>
<accession>A0A7H8XJG5</accession>
<dbReference type="InterPro" id="IPR008965">
    <property type="entry name" value="CBM2/CBM3_carb-bd_dom_sf"/>
</dbReference>
<dbReference type="GO" id="GO:0030247">
    <property type="term" value="F:polysaccharide binding"/>
    <property type="evidence" value="ECO:0007669"/>
    <property type="project" value="UniProtKB-UniRule"/>
</dbReference>
<protein>
    <recommendedName>
        <fullName evidence="8">Endoglucanase</fullName>
        <ecNumber evidence="8">3.2.1.4</ecNumber>
    </recommendedName>
</protein>
<evidence type="ECO:0000256" key="7">
    <source>
        <dbReference type="ARBA" id="ARBA00023326"/>
    </source>
</evidence>